<comment type="caution">
    <text evidence="1">The sequence shown here is derived from an EMBL/GenBank/DDBJ whole genome shotgun (WGS) entry which is preliminary data.</text>
</comment>
<evidence type="ECO:0008006" key="3">
    <source>
        <dbReference type="Google" id="ProtNLM"/>
    </source>
</evidence>
<accession>A0A0R1U941</accession>
<dbReference type="Pfam" id="PF10076">
    <property type="entry name" value="Phage_Mu_Gp48"/>
    <property type="match status" value="1"/>
</dbReference>
<protein>
    <recommendedName>
        <fullName evidence="3">DUF2313 domain-containing protein</fullName>
    </recommendedName>
</protein>
<dbReference type="InterPro" id="IPR018755">
    <property type="entry name" value="Phage_Mu_Gp48"/>
</dbReference>
<evidence type="ECO:0000313" key="2">
    <source>
        <dbReference type="Proteomes" id="UP000051036"/>
    </source>
</evidence>
<organism evidence="1 2">
    <name type="scientific">Lactobacillus kalixensis DSM 16043</name>
    <dbReference type="NCBI Taxonomy" id="1423763"/>
    <lineage>
        <taxon>Bacteria</taxon>
        <taxon>Bacillati</taxon>
        <taxon>Bacillota</taxon>
        <taxon>Bacilli</taxon>
        <taxon>Lactobacillales</taxon>
        <taxon>Lactobacillaceae</taxon>
        <taxon>Lactobacillus</taxon>
    </lineage>
</organism>
<dbReference type="AlphaFoldDB" id="A0A0R1U941"/>
<dbReference type="PATRIC" id="fig|1423763.3.peg.498"/>
<dbReference type="RefSeq" id="WP_057798821.1">
    <property type="nucleotide sequence ID" value="NZ_AZFM01000017.1"/>
</dbReference>
<dbReference type="STRING" id="1423763.FC46_GL000494"/>
<dbReference type="EMBL" id="AZFM01000017">
    <property type="protein sequence ID" value="KRL89846.1"/>
    <property type="molecule type" value="Genomic_DNA"/>
</dbReference>
<proteinExistence type="predicted"/>
<evidence type="ECO:0000313" key="1">
    <source>
        <dbReference type="EMBL" id="KRL89846.1"/>
    </source>
</evidence>
<keyword evidence="2" id="KW-1185">Reference proteome</keyword>
<dbReference type="OrthoDB" id="1629754at2"/>
<gene>
    <name evidence="1" type="ORF">FC46_GL000494</name>
</gene>
<sequence length="216" mass="24779">MDKDELLKYMPDYYNGVYEMEELLKAQSKGLFKFDEKLNRTLLNQFIIQADEKGIAVFEDQAGIVPEHGASLETRRNNVLLRLLPPKPLTLRYLNHLLEIMNLKANVTVDYAKRLALVEAKSTDISLDKVNSIKYMLNITLPANMIYDIRINLSKVEVTNAIYLDIVNTADTYVIAQANTDQKNFINKTEATLYLGFGTNIQTNTVVDYENQNYKE</sequence>
<dbReference type="Proteomes" id="UP000051036">
    <property type="component" value="Unassembled WGS sequence"/>
</dbReference>
<name>A0A0R1U941_9LACO</name>
<reference evidence="1 2" key="1">
    <citation type="journal article" date="2015" name="Genome Announc.">
        <title>Expanding the biotechnology potential of lactobacilli through comparative genomics of 213 strains and associated genera.</title>
        <authorList>
            <person name="Sun Z."/>
            <person name="Harris H.M."/>
            <person name="McCann A."/>
            <person name="Guo C."/>
            <person name="Argimon S."/>
            <person name="Zhang W."/>
            <person name="Yang X."/>
            <person name="Jeffery I.B."/>
            <person name="Cooney J.C."/>
            <person name="Kagawa T.F."/>
            <person name="Liu W."/>
            <person name="Song Y."/>
            <person name="Salvetti E."/>
            <person name="Wrobel A."/>
            <person name="Rasinkangas P."/>
            <person name="Parkhill J."/>
            <person name="Rea M.C."/>
            <person name="O'Sullivan O."/>
            <person name="Ritari J."/>
            <person name="Douillard F.P."/>
            <person name="Paul Ross R."/>
            <person name="Yang R."/>
            <person name="Briner A.E."/>
            <person name="Felis G.E."/>
            <person name="de Vos W.M."/>
            <person name="Barrangou R."/>
            <person name="Klaenhammer T.R."/>
            <person name="Caufield P.W."/>
            <person name="Cui Y."/>
            <person name="Zhang H."/>
            <person name="O'Toole P.W."/>
        </authorList>
    </citation>
    <scope>NUCLEOTIDE SEQUENCE [LARGE SCALE GENOMIC DNA]</scope>
    <source>
        <strain evidence="1 2">DSM 16043</strain>
    </source>
</reference>